<dbReference type="Gene3D" id="3.40.50.450">
    <property type="match status" value="1"/>
</dbReference>
<organism evidence="3 4">
    <name type="scientific">Caloramator proteoclasticus DSM 10124</name>
    <dbReference type="NCBI Taxonomy" id="1121262"/>
    <lineage>
        <taxon>Bacteria</taxon>
        <taxon>Bacillati</taxon>
        <taxon>Bacillota</taxon>
        <taxon>Clostridia</taxon>
        <taxon>Eubacteriales</taxon>
        <taxon>Clostridiaceae</taxon>
        <taxon>Caloramator</taxon>
    </lineage>
</organism>
<name>A0A1M4SK42_9CLOT</name>
<proteinExistence type="inferred from homology"/>
<dbReference type="EMBL" id="FQVG01000002">
    <property type="protein sequence ID" value="SHE32566.1"/>
    <property type="molecule type" value="Genomic_DNA"/>
</dbReference>
<dbReference type="AlphaFoldDB" id="A0A1M4SK42"/>
<dbReference type="InterPro" id="IPR057666">
    <property type="entry name" value="DrpA_SLOG"/>
</dbReference>
<dbReference type="SUPFAM" id="SSF102405">
    <property type="entry name" value="MCP/YpsA-like"/>
    <property type="match status" value="1"/>
</dbReference>
<evidence type="ECO:0000313" key="4">
    <source>
        <dbReference type="Proteomes" id="UP000184423"/>
    </source>
</evidence>
<evidence type="ECO:0000259" key="2">
    <source>
        <dbReference type="Pfam" id="PF02481"/>
    </source>
</evidence>
<comment type="similarity">
    <text evidence="1">Belongs to the DprA/Smf family.</text>
</comment>
<dbReference type="PANTHER" id="PTHR43022">
    <property type="entry name" value="PROTEIN SMF"/>
    <property type="match status" value="1"/>
</dbReference>
<feature type="domain" description="Smf/DprA SLOG" evidence="2">
    <location>
        <begin position="75"/>
        <end position="283"/>
    </location>
</feature>
<dbReference type="Pfam" id="PF02481">
    <property type="entry name" value="DNA_processg_A"/>
    <property type="match status" value="1"/>
</dbReference>
<gene>
    <name evidence="3" type="ORF">SAMN02746091_00148</name>
</gene>
<dbReference type="NCBIfam" id="TIGR00732">
    <property type="entry name" value="dprA"/>
    <property type="match status" value="1"/>
</dbReference>
<dbReference type="GO" id="GO:0009294">
    <property type="term" value="P:DNA-mediated transformation"/>
    <property type="evidence" value="ECO:0007669"/>
    <property type="project" value="InterPro"/>
</dbReference>
<dbReference type="Proteomes" id="UP000184423">
    <property type="component" value="Unassembled WGS sequence"/>
</dbReference>
<reference evidence="4" key="1">
    <citation type="submission" date="2016-11" db="EMBL/GenBank/DDBJ databases">
        <authorList>
            <person name="Varghese N."/>
            <person name="Submissions S."/>
        </authorList>
    </citation>
    <scope>NUCLEOTIDE SEQUENCE [LARGE SCALE GENOMIC DNA]</scope>
    <source>
        <strain evidence="4">DSM 10124</strain>
    </source>
</reference>
<evidence type="ECO:0000313" key="3">
    <source>
        <dbReference type="EMBL" id="SHE32566.1"/>
    </source>
</evidence>
<dbReference type="RefSeq" id="WP_073247613.1">
    <property type="nucleotide sequence ID" value="NZ_FQVG01000002.1"/>
</dbReference>
<protein>
    <submittedName>
        <fullName evidence="3">DNA processing protein</fullName>
    </submittedName>
</protein>
<dbReference type="InterPro" id="IPR003488">
    <property type="entry name" value="DprA"/>
</dbReference>
<accession>A0A1M4SK42</accession>
<dbReference type="PANTHER" id="PTHR43022:SF1">
    <property type="entry name" value="PROTEIN SMF"/>
    <property type="match status" value="1"/>
</dbReference>
<evidence type="ECO:0000256" key="1">
    <source>
        <dbReference type="ARBA" id="ARBA00006525"/>
    </source>
</evidence>
<keyword evidence="4" id="KW-1185">Reference proteome</keyword>
<sequence length="354" mass="40337">MSLEYNLWFFMLKINRRIKREIMNLNITPKEIFNKNLDELVYMGIDIITAEYIVKNKDLKPVEEIIKQMNKKNFKFVFMTDEVYPYLLKSIEDAPIGLFYIGNIMLPKQLLAIVGSRRATNYGKTIAYKISLELSKYNIGIVSGMARGIDTEAHNGAIDSNGFTIAVLGSGFNNIYPKENIKLMNKIIDNGCVFTEYLPDVKPFSFNFPERNRIISGLSNAVLVVEAGISSGSMITVNYALEQGRDVFAVPGDIYKEQSKGCNKLIKEGAKLVDTTDDILEEFGIRNNTKKYNIELDEYEKNIINYINEGNLTFEQIKLKCKYETSFLLSKLTILECKGIIKRVYGGNYVIIKS</sequence>